<keyword evidence="2" id="KW-0285">Flavoprotein</keyword>
<evidence type="ECO:0000256" key="1">
    <source>
        <dbReference type="ARBA" id="ARBA00010426"/>
    </source>
</evidence>
<dbReference type="AlphaFoldDB" id="A0A839NGQ0"/>
<dbReference type="InterPro" id="IPR036661">
    <property type="entry name" value="Luciferase-like_sf"/>
</dbReference>
<dbReference type="RefSeq" id="WP_183322267.1">
    <property type="nucleotide sequence ID" value="NZ_JACHVQ010000003.1"/>
</dbReference>
<protein>
    <submittedName>
        <fullName evidence="6">Alkanesulfonate monooxygenase SsuD/methylene tetrahydromethanopterin reductase-like flavin-dependent oxidoreductase (Luciferase family)</fullName>
    </submittedName>
</protein>
<evidence type="ECO:0000259" key="5">
    <source>
        <dbReference type="Pfam" id="PF00296"/>
    </source>
</evidence>
<dbReference type="EMBL" id="JACHVQ010000003">
    <property type="protein sequence ID" value="MBB2893841.1"/>
    <property type="molecule type" value="Genomic_DNA"/>
</dbReference>
<dbReference type="Proteomes" id="UP000559182">
    <property type="component" value="Unassembled WGS sequence"/>
</dbReference>
<reference evidence="6 7" key="1">
    <citation type="submission" date="2020-08" db="EMBL/GenBank/DDBJ databases">
        <title>Sequencing the genomes of 1000 actinobacteria strains.</title>
        <authorList>
            <person name="Klenk H.-P."/>
        </authorList>
    </citation>
    <scope>NUCLEOTIDE SEQUENCE [LARGE SCALE GENOMIC DNA]</scope>
    <source>
        <strain evidence="6 7">DSM 105369</strain>
    </source>
</reference>
<keyword evidence="3" id="KW-0560">Oxidoreductase</keyword>
<keyword evidence="7" id="KW-1185">Reference proteome</keyword>
<comment type="caution">
    <text evidence="6">The sequence shown here is derived from an EMBL/GenBank/DDBJ whole genome shotgun (WGS) entry which is preliminary data.</text>
</comment>
<dbReference type="GO" id="GO:0004497">
    <property type="term" value="F:monooxygenase activity"/>
    <property type="evidence" value="ECO:0007669"/>
    <property type="project" value="UniProtKB-KW"/>
</dbReference>
<dbReference type="Pfam" id="PF00296">
    <property type="entry name" value="Bac_luciferase"/>
    <property type="match status" value="1"/>
</dbReference>
<evidence type="ECO:0000313" key="7">
    <source>
        <dbReference type="Proteomes" id="UP000559182"/>
    </source>
</evidence>
<evidence type="ECO:0000256" key="2">
    <source>
        <dbReference type="ARBA" id="ARBA00022630"/>
    </source>
</evidence>
<gene>
    <name evidence="6" type="ORF">FHU39_003872</name>
</gene>
<dbReference type="GO" id="GO:0016705">
    <property type="term" value="F:oxidoreductase activity, acting on paired donors, with incorporation or reduction of molecular oxygen"/>
    <property type="evidence" value="ECO:0007669"/>
    <property type="project" value="InterPro"/>
</dbReference>
<sequence>MTDLSKPHYGIFSLSNVPPWNTHHEVVQKAIEQIQVADKLGFEEAWVAEHNGRRYGIMTSAQLLLAAAAASTTRIRLGSGVSRLPMHHPLRLAEEYAYVDQLSNGRLNFGIGKAYDRLEFQAYSIPESERDERYEEVFEVVMQAWTTGKVKFKGKHYQVPGPGDVADEIELFPEVYQKPTPPVFVMVSASEESLRMAARRGFAFVLGQRPTRDDVSRLVEVYREEGRAAGHSFDSIDENIARSSQLKAIHVSDNREQAIKEYHDGYMWYVGILTNRAKVGLGIDELTFDEYIERKALILGSADDVAQELADFHSHTGLGGLVAWFDAGSQPQEQVLRSMTDFAEKVRPQL</sequence>
<feature type="domain" description="Luciferase-like" evidence="5">
    <location>
        <begin position="9"/>
        <end position="313"/>
    </location>
</feature>
<dbReference type="PANTHER" id="PTHR30137:SF16">
    <property type="entry name" value="BLL0895 PROTEIN"/>
    <property type="match status" value="1"/>
</dbReference>
<dbReference type="GO" id="GO:0005829">
    <property type="term" value="C:cytosol"/>
    <property type="evidence" value="ECO:0007669"/>
    <property type="project" value="TreeGrafter"/>
</dbReference>
<organism evidence="6 7">
    <name type="scientific">Flexivirga oryzae</name>
    <dbReference type="NCBI Taxonomy" id="1794944"/>
    <lineage>
        <taxon>Bacteria</taxon>
        <taxon>Bacillati</taxon>
        <taxon>Actinomycetota</taxon>
        <taxon>Actinomycetes</taxon>
        <taxon>Micrococcales</taxon>
        <taxon>Dermacoccaceae</taxon>
        <taxon>Flexivirga</taxon>
    </lineage>
</organism>
<dbReference type="InterPro" id="IPR011251">
    <property type="entry name" value="Luciferase-like_dom"/>
</dbReference>
<evidence type="ECO:0000256" key="3">
    <source>
        <dbReference type="ARBA" id="ARBA00023002"/>
    </source>
</evidence>
<dbReference type="Gene3D" id="3.20.20.30">
    <property type="entry name" value="Luciferase-like domain"/>
    <property type="match status" value="1"/>
</dbReference>
<proteinExistence type="inferred from homology"/>
<comment type="similarity">
    <text evidence="1">Belongs to the bacterial luciferase oxidoreductase family.</text>
</comment>
<dbReference type="InterPro" id="IPR050766">
    <property type="entry name" value="Bact_Lucif_Oxidored"/>
</dbReference>
<dbReference type="SUPFAM" id="SSF51679">
    <property type="entry name" value="Bacterial luciferase-like"/>
    <property type="match status" value="1"/>
</dbReference>
<dbReference type="PANTHER" id="PTHR30137">
    <property type="entry name" value="LUCIFERASE-LIKE MONOOXYGENASE"/>
    <property type="match status" value="1"/>
</dbReference>
<accession>A0A839NGQ0</accession>
<evidence type="ECO:0000313" key="6">
    <source>
        <dbReference type="EMBL" id="MBB2893841.1"/>
    </source>
</evidence>
<name>A0A839NGQ0_9MICO</name>
<keyword evidence="4 6" id="KW-0503">Monooxygenase</keyword>
<evidence type="ECO:0000256" key="4">
    <source>
        <dbReference type="ARBA" id="ARBA00023033"/>
    </source>
</evidence>